<name>A0A381V0I6_9ZZZZ</name>
<dbReference type="AlphaFoldDB" id="A0A381V0I6"/>
<evidence type="ECO:0000313" key="2">
    <source>
        <dbReference type="EMBL" id="SVA33724.1"/>
    </source>
</evidence>
<feature type="non-terminal residue" evidence="2">
    <location>
        <position position="54"/>
    </location>
</feature>
<accession>A0A381V0I6</accession>
<feature type="region of interest" description="Disordered" evidence="1">
    <location>
        <begin position="1"/>
        <end position="30"/>
    </location>
</feature>
<gene>
    <name evidence="2" type="ORF">METZ01_LOCUS86578</name>
</gene>
<reference evidence="2" key="1">
    <citation type="submission" date="2018-05" db="EMBL/GenBank/DDBJ databases">
        <authorList>
            <person name="Lanie J.A."/>
            <person name="Ng W.-L."/>
            <person name="Kazmierczak K.M."/>
            <person name="Andrzejewski T.M."/>
            <person name="Davidsen T.M."/>
            <person name="Wayne K.J."/>
            <person name="Tettelin H."/>
            <person name="Glass J.I."/>
            <person name="Rusch D."/>
            <person name="Podicherti R."/>
            <person name="Tsui H.-C.T."/>
            <person name="Winkler M.E."/>
        </authorList>
    </citation>
    <scope>NUCLEOTIDE SEQUENCE</scope>
</reference>
<dbReference type="EMBL" id="UINC01007510">
    <property type="protein sequence ID" value="SVA33724.1"/>
    <property type="molecule type" value="Genomic_DNA"/>
</dbReference>
<feature type="non-terminal residue" evidence="2">
    <location>
        <position position="1"/>
    </location>
</feature>
<organism evidence="2">
    <name type="scientific">marine metagenome</name>
    <dbReference type="NCBI Taxonomy" id="408172"/>
    <lineage>
        <taxon>unclassified sequences</taxon>
        <taxon>metagenomes</taxon>
        <taxon>ecological metagenomes</taxon>
    </lineage>
</organism>
<proteinExistence type="predicted"/>
<evidence type="ECO:0000256" key="1">
    <source>
        <dbReference type="SAM" id="MobiDB-lite"/>
    </source>
</evidence>
<sequence>LPPVRGSRGHQGSLPRPHDRPQVAHPRVRRGHPDLQALRLRGGHMALLPGCPLL</sequence>
<protein>
    <submittedName>
        <fullName evidence="2">Uncharacterized protein</fullName>
    </submittedName>
</protein>